<organism evidence="2 3">
    <name type="scientific">Owenia fusiformis</name>
    <name type="common">Polychaete worm</name>
    <dbReference type="NCBI Taxonomy" id="6347"/>
    <lineage>
        <taxon>Eukaryota</taxon>
        <taxon>Metazoa</taxon>
        <taxon>Spiralia</taxon>
        <taxon>Lophotrochozoa</taxon>
        <taxon>Annelida</taxon>
        <taxon>Polychaeta</taxon>
        <taxon>Sedentaria</taxon>
        <taxon>Canalipalpata</taxon>
        <taxon>Sabellida</taxon>
        <taxon>Oweniida</taxon>
        <taxon>Oweniidae</taxon>
        <taxon>Owenia</taxon>
    </lineage>
</organism>
<name>A0A8J1T5V5_OWEFU</name>
<dbReference type="InterPro" id="IPR027417">
    <property type="entry name" value="P-loop_NTPase"/>
</dbReference>
<comment type="caution">
    <text evidence="2">The sequence shown here is derived from an EMBL/GenBank/DDBJ whole genome shotgun (WGS) entry which is preliminary data.</text>
</comment>
<evidence type="ECO:0000256" key="1">
    <source>
        <dbReference type="SAM" id="MobiDB-lite"/>
    </source>
</evidence>
<feature type="compositionally biased region" description="Polar residues" evidence="1">
    <location>
        <begin position="572"/>
        <end position="589"/>
    </location>
</feature>
<feature type="compositionally biased region" description="Polar residues" evidence="1">
    <location>
        <begin position="686"/>
        <end position="695"/>
    </location>
</feature>
<feature type="compositionally biased region" description="Basic residues" evidence="1">
    <location>
        <begin position="663"/>
        <end position="672"/>
    </location>
</feature>
<proteinExistence type="predicted"/>
<feature type="compositionally biased region" description="Basic and acidic residues" evidence="1">
    <location>
        <begin position="652"/>
        <end position="662"/>
    </location>
</feature>
<feature type="compositionally biased region" description="Basic and acidic residues" evidence="1">
    <location>
        <begin position="709"/>
        <end position="718"/>
    </location>
</feature>
<dbReference type="OrthoDB" id="6143546at2759"/>
<dbReference type="EMBL" id="CAIIXF020000005">
    <property type="protein sequence ID" value="CAH1784363.1"/>
    <property type="molecule type" value="Genomic_DNA"/>
</dbReference>
<feature type="region of interest" description="Disordered" evidence="1">
    <location>
        <begin position="636"/>
        <end position="695"/>
    </location>
</feature>
<feature type="compositionally biased region" description="Basic and acidic residues" evidence="1">
    <location>
        <begin position="730"/>
        <end position="740"/>
    </location>
</feature>
<evidence type="ECO:0000313" key="3">
    <source>
        <dbReference type="Proteomes" id="UP000749559"/>
    </source>
</evidence>
<keyword evidence="3" id="KW-1185">Reference proteome</keyword>
<dbReference type="SUPFAM" id="SSF52540">
    <property type="entry name" value="P-loop containing nucleoside triphosphate hydrolases"/>
    <property type="match status" value="1"/>
</dbReference>
<evidence type="ECO:0000313" key="2">
    <source>
        <dbReference type="EMBL" id="CAH1784363.1"/>
    </source>
</evidence>
<sequence length="760" mass="86039">MNENEPEKISKHRFILFYGPSCSGKTYYYSKQLCHTHRRISSEDLFKEDPGLGCRGVGLRIVSLLQQGHNVVLDDENYKIQTRRSYYTLIKKKVPDCSLLCLKFVAKYGNFQVQWLSEHCIVEAGLAHIPCKRTRDLNKWLDGVQDVPDEFTEQCKVEEIVSMPTIQSFYKFNVPGLIIEWCSVFSGRDEDVIQPALLQEMESWTHSYPDGRLIIVKTDVGNSYEDIKGKLMKLAKKVDTPVVAILLKGKCPFRTPPQPGLIAVLQRFLHLDIHCKATMYVYTTNQHKECAINAGVRHIKKETLCLVKSPCAVQPIVPKMFSDFMLTPPIGERKKYSVENEMLPLYEEAKVNSGFAKIDLDEDCTVYLAASNESLDRYQNGITKWVQKTPSDGCKITETSPKVVKPTISPNKATMEVEPTSLVNLTRTGSSRNLPKWMYTRSKDAPKRPKKRLRETTKKSLSLQCSIVKAMSESDLTDNAKHICQENNKPCLDSDSEPDEITILIDKPNNTYPVSEVSLEGNMESNIDELTGVVDTGELNEMGSRTTLAPASIEEESYIDSILECKIQNGTSFQNNGNSKMETLESQSPGYDKGTNGAETPVSGAAYQGHVVDGKLKNSNIYESEYYLDTLPMFRDESQRPLKPPPKRKLTSPREDSKDPRVLKSKTKKKFTSPREDSNNPCVVESQGSSEKLQNYSYKCESEHYLDTLPMFRDESQRPLKPPPKRKLTSPREDPKDPRVQKSKTKYMSGNSSYLDDLGL</sequence>
<dbReference type="AlphaFoldDB" id="A0A8J1T5V5"/>
<protein>
    <submittedName>
        <fullName evidence="2">Uncharacterized protein</fullName>
    </submittedName>
</protein>
<feature type="region of interest" description="Disordered" evidence="1">
    <location>
        <begin position="572"/>
        <end position="602"/>
    </location>
</feature>
<accession>A0A8J1T5V5</accession>
<reference evidence="2" key="1">
    <citation type="submission" date="2022-03" db="EMBL/GenBank/DDBJ databases">
        <authorList>
            <person name="Martin C."/>
        </authorList>
    </citation>
    <scope>NUCLEOTIDE SEQUENCE</scope>
</reference>
<gene>
    <name evidence="2" type="ORF">OFUS_LOCUS10573</name>
</gene>
<feature type="region of interest" description="Disordered" evidence="1">
    <location>
        <begin position="709"/>
        <end position="760"/>
    </location>
</feature>
<dbReference type="Proteomes" id="UP000749559">
    <property type="component" value="Unassembled WGS sequence"/>
</dbReference>
<dbReference type="Gene3D" id="3.40.50.300">
    <property type="entry name" value="P-loop containing nucleotide triphosphate hydrolases"/>
    <property type="match status" value="1"/>
</dbReference>